<feature type="transmembrane region" description="Helical" evidence="11">
    <location>
        <begin position="101"/>
        <end position="119"/>
    </location>
</feature>
<feature type="region of interest" description="Disordered" evidence="10">
    <location>
        <begin position="1022"/>
        <end position="1055"/>
    </location>
</feature>
<evidence type="ECO:0000313" key="13">
    <source>
        <dbReference type="EMBL" id="CBJ32439.1"/>
    </source>
</evidence>
<reference evidence="13 14" key="1">
    <citation type="journal article" date="2010" name="Nature">
        <title>The Ectocarpus genome and the independent evolution of multicellularity in brown algae.</title>
        <authorList>
            <person name="Cock J.M."/>
            <person name="Sterck L."/>
            <person name="Rouze P."/>
            <person name="Scornet D."/>
            <person name="Allen A.E."/>
            <person name="Amoutzias G."/>
            <person name="Anthouard V."/>
            <person name="Artiguenave F."/>
            <person name="Aury J.M."/>
            <person name="Badger J.H."/>
            <person name="Beszteri B."/>
            <person name="Billiau K."/>
            <person name="Bonnet E."/>
            <person name="Bothwell J.H."/>
            <person name="Bowler C."/>
            <person name="Boyen C."/>
            <person name="Brownlee C."/>
            <person name="Carrano C.J."/>
            <person name="Charrier B."/>
            <person name="Cho G.Y."/>
            <person name="Coelho S.M."/>
            <person name="Collen J."/>
            <person name="Corre E."/>
            <person name="Da Silva C."/>
            <person name="Delage L."/>
            <person name="Delaroque N."/>
            <person name="Dittami S.M."/>
            <person name="Doulbeau S."/>
            <person name="Elias M."/>
            <person name="Farnham G."/>
            <person name="Gachon C.M."/>
            <person name="Gschloessl B."/>
            <person name="Heesch S."/>
            <person name="Jabbari K."/>
            <person name="Jubin C."/>
            <person name="Kawai H."/>
            <person name="Kimura K."/>
            <person name="Kloareg B."/>
            <person name="Kupper F.C."/>
            <person name="Lang D."/>
            <person name="Le Bail A."/>
            <person name="Leblanc C."/>
            <person name="Lerouge P."/>
            <person name="Lohr M."/>
            <person name="Lopez P.J."/>
            <person name="Martens C."/>
            <person name="Maumus F."/>
            <person name="Michel G."/>
            <person name="Miranda-Saavedra D."/>
            <person name="Morales J."/>
            <person name="Moreau H."/>
            <person name="Motomura T."/>
            <person name="Nagasato C."/>
            <person name="Napoli C.A."/>
            <person name="Nelson D.R."/>
            <person name="Nyvall-Collen P."/>
            <person name="Peters A.F."/>
            <person name="Pommier C."/>
            <person name="Potin P."/>
            <person name="Poulain J."/>
            <person name="Quesneville H."/>
            <person name="Read B."/>
            <person name="Rensing S.A."/>
            <person name="Ritter A."/>
            <person name="Rousvoal S."/>
            <person name="Samanta M."/>
            <person name="Samson G."/>
            <person name="Schroeder D.C."/>
            <person name="Segurens B."/>
            <person name="Strittmatter M."/>
            <person name="Tonon T."/>
            <person name="Tregear J.W."/>
            <person name="Valentin K."/>
            <person name="von Dassow P."/>
            <person name="Yamagishi T."/>
            <person name="Van de Peer Y."/>
            <person name="Wincker P."/>
        </authorList>
    </citation>
    <scope>NUCLEOTIDE SEQUENCE [LARGE SCALE GENOMIC DNA]</scope>
    <source>
        <strain evidence="14">Ec32 / CCAP1310/4</strain>
    </source>
</reference>
<accession>D7FY26</accession>
<keyword evidence="4 13" id="KW-0328">Glycosyltransferase</keyword>
<dbReference type="STRING" id="2880.D7FY26"/>
<feature type="transmembrane region" description="Helical" evidence="11">
    <location>
        <begin position="705"/>
        <end position="722"/>
    </location>
</feature>
<dbReference type="Pfam" id="PF14288">
    <property type="entry name" value="FKS1_dom1"/>
    <property type="match status" value="1"/>
</dbReference>
<dbReference type="GO" id="GO:0005886">
    <property type="term" value="C:plasma membrane"/>
    <property type="evidence" value="ECO:0007669"/>
    <property type="project" value="TreeGrafter"/>
</dbReference>
<dbReference type="eggNOG" id="KOG0916">
    <property type="taxonomic scope" value="Eukaryota"/>
</dbReference>
<feature type="compositionally biased region" description="Gly residues" evidence="10">
    <location>
        <begin position="1334"/>
        <end position="1343"/>
    </location>
</feature>
<feature type="transmembrane region" description="Helical" evidence="11">
    <location>
        <begin position="46"/>
        <end position="63"/>
    </location>
</feature>
<feature type="domain" description="1,3-beta-glucan synthase component FKS1-like" evidence="12">
    <location>
        <begin position="364"/>
        <end position="469"/>
    </location>
</feature>
<feature type="transmembrane region" description="Helical" evidence="11">
    <location>
        <begin position="531"/>
        <end position="553"/>
    </location>
</feature>
<evidence type="ECO:0000313" key="14">
    <source>
        <dbReference type="Proteomes" id="UP000002630"/>
    </source>
</evidence>
<feature type="transmembrane region" description="Helical" evidence="11">
    <location>
        <begin position="125"/>
        <end position="145"/>
    </location>
</feature>
<evidence type="ECO:0000256" key="8">
    <source>
        <dbReference type="ARBA" id="ARBA00023136"/>
    </source>
</evidence>
<dbReference type="EMBL" id="FN648529">
    <property type="protein sequence ID" value="CBJ32439.1"/>
    <property type="molecule type" value="Genomic_DNA"/>
</dbReference>
<keyword evidence="8 11" id="KW-0472">Membrane</keyword>
<dbReference type="InParanoid" id="D7FY26"/>
<dbReference type="GO" id="GO:0006075">
    <property type="term" value="P:(1-&gt;3)-beta-D-glucan biosynthetic process"/>
    <property type="evidence" value="ECO:0007669"/>
    <property type="project" value="InterPro"/>
</dbReference>
<evidence type="ECO:0000256" key="11">
    <source>
        <dbReference type="SAM" id="Phobius"/>
    </source>
</evidence>
<dbReference type="OrthoDB" id="1880850at2759"/>
<evidence type="ECO:0000256" key="5">
    <source>
        <dbReference type="ARBA" id="ARBA00022679"/>
    </source>
</evidence>
<evidence type="ECO:0000256" key="1">
    <source>
        <dbReference type="ARBA" id="ARBA00004141"/>
    </source>
</evidence>
<evidence type="ECO:0000256" key="2">
    <source>
        <dbReference type="ARBA" id="ARBA00009040"/>
    </source>
</evidence>
<comment type="subcellular location">
    <subcellularLocation>
        <location evidence="1">Membrane</location>
        <topology evidence="1">Multi-pass membrane protein</topology>
    </subcellularLocation>
</comment>
<dbReference type="InterPro" id="IPR003440">
    <property type="entry name" value="Glyco_trans_48_dom"/>
</dbReference>
<dbReference type="GO" id="GO:0000148">
    <property type="term" value="C:1,3-beta-D-glucan synthase complex"/>
    <property type="evidence" value="ECO:0007669"/>
    <property type="project" value="InterPro"/>
</dbReference>
<sequence>MRRCRHRAVLLLVQEASDGRFGGERVAVSAYSASTRSCPQFDDDGILCFMAGIWISAIGALVGSTVAVLVARASVGTCLGCLAGVFLVLVDDGSLLRSQVAVSLLFGALIAVGVAFSWHQEKASAIVMTSAAGGLVIACGTDLVLERSLIFGVMNILQMTWSEGKHCWGECHMPFLILEWAVLTVLGVAVQGHASGAISPVAFLQRWCGLCGGVNPYTSVAGEDGGAAAAAAPGGRGRAGAAARAKRTTWTYPDNQNSWNYFDTDALPHGLRINAESALSCADELANSFGFQDDNVRNQVEHLMTGTLLPPKNAIHSLPAKLFRNYRDWCESMRIAPCFMPHPPPNDGYGGGHGDSGRDKLEEDALMMDLMLWLCMWGEAGNLRHMPECLCFLFHKMMQHNMAMKQGGGDTPNLYGGYFLDHVVTPIYEVITRKKKRGGGTDHQYKLNYDDFNEFFWTPTCLIFSYRSDDVAGTAEEAEEEEGAATGGGFRGAGGSGGSAVLPVAVGMEAAPKTFVEKRSMLSTVLCFHRVLEFHILTFQMCTVVAFATMMVWDKPYFLQMASSVFWSANFLGIVWTILEVWQAFPGIQMTGTAKGGFLVRLSLRFLVLVYQSLYFMWSTQRIPVEDRTGMQAQGGYVFWWWQYLWLSFLAMVPYALESFQQVFPPIATWLCNCDSDYLQALLNICYPLSRVYVGKRVDEPVGKAFKYIFFWGTLLAWKIYFSYKYEVLILVLPSVELYDDYVNYPKTSYWGMFFLILLRWVPQMFIYLIDTSIWFACWTAMTGSIVGFQERLGEVRDFPSIRKMFMQIPAEFCSKVICAGVSSRDPSTLDFSASSGGGGSMAGGDGAGMAEAGAAGRAGLTGEPLLTEASRLLAAGVAGAKPVYGFGRQQRPRIGWSSEMKVYLPIFQTAGSVELALSMFEEHVALYESEEDPARRMQHESALRRAISTDVTVTEALSEVWELGIWLVRQLLGPQHENDMARTVQVFNQFINGGEAMHHLKLKNLKSIVADTTAIVSSLHHALPKRKTAPVPKDGGENARPGAGSGFGQNMLKGSDERGTEISVKLSSMANQSTGFMWDDAYASQRLDRMAQDKTTLSILEKLHGLLGIDRNDAEPHSVEARRRLAFFANSLFMDMPRAPPVQDMMSWSCMTPFYSEDVVYSRGDLDQKNEDGLTTLMYLQALYKHDWRNFMERKGITSEQQAMSKKHIEATRLWASFRAQTLARTVEGIMYYEAALRLLARLERIKEEQLEELVVQKFQYVVACQVYGRMKKNQDPKADDIQILLKRFPNLRVAYIDEVRVSRDSTSSAQEYFSVLIKAHDQRGQGDADGSTRGGGGGGVGGRDDGIQEVYRVKLPGNPVVGEGKPENQNHAMIFTRGEHLQAIDMNQEGLR</sequence>
<evidence type="ECO:0000256" key="10">
    <source>
        <dbReference type="SAM" id="MobiDB-lite"/>
    </source>
</evidence>
<feature type="transmembrane region" description="Helical" evidence="11">
    <location>
        <begin position="565"/>
        <end position="586"/>
    </location>
</feature>
<dbReference type="Pfam" id="PF02364">
    <property type="entry name" value="Glucan_synthase"/>
    <property type="match status" value="1"/>
</dbReference>
<evidence type="ECO:0000256" key="6">
    <source>
        <dbReference type="ARBA" id="ARBA00022692"/>
    </source>
</evidence>
<feature type="transmembrane region" description="Helical" evidence="11">
    <location>
        <begin position="638"/>
        <end position="657"/>
    </location>
</feature>
<evidence type="ECO:0000259" key="12">
    <source>
        <dbReference type="SMART" id="SM01205"/>
    </source>
</evidence>
<comment type="catalytic activity">
    <reaction evidence="9">
        <text>[(1-&gt;3)-beta-D-glucosyl](n) + UDP-alpha-D-glucose = [(1-&gt;3)-beta-D-glucosyl](n+1) + UDP + H(+)</text>
        <dbReference type="Rhea" id="RHEA:21476"/>
        <dbReference type="Rhea" id="RHEA-COMP:11146"/>
        <dbReference type="Rhea" id="RHEA-COMP:14303"/>
        <dbReference type="ChEBI" id="CHEBI:15378"/>
        <dbReference type="ChEBI" id="CHEBI:37671"/>
        <dbReference type="ChEBI" id="CHEBI:58223"/>
        <dbReference type="ChEBI" id="CHEBI:58885"/>
        <dbReference type="EC" id="2.4.1.34"/>
    </reaction>
</comment>
<evidence type="ECO:0000256" key="3">
    <source>
        <dbReference type="ARBA" id="ARBA00012589"/>
    </source>
</evidence>
<keyword evidence="6 11" id="KW-0812">Transmembrane</keyword>
<evidence type="ECO:0000256" key="9">
    <source>
        <dbReference type="ARBA" id="ARBA00047777"/>
    </source>
</evidence>
<gene>
    <name evidence="13" type="ORF">Esi_0338_0032</name>
</gene>
<dbReference type="GO" id="GO:0003843">
    <property type="term" value="F:1,3-beta-D-glucan synthase activity"/>
    <property type="evidence" value="ECO:0007669"/>
    <property type="project" value="UniProtKB-EC"/>
</dbReference>
<comment type="similarity">
    <text evidence="2">Belongs to the glycosyltransferase 48 family.</text>
</comment>
<evidence type="ECO:0000256" key="4">
    <source>
        <dbReference type="ARBA" id="ARBA00022676"/>
    </source>
</evidence>
<dbReference type="PANTHER" id="PTHR12741">
    <property type="entry name" value="LYST-INTERACTING PROTEIN LIP5 DOPAMINE RESPONSIVE PROTEIN DRG-1"/>
    <property type="match status" value="1"/>
</dbReference>
<feature type="transmembrane region" description="Helical" evidence="11">
    <location>
        <begin position="742"/>
        <end position="759"/>
    </location>
</feature>
<name>D7FY26_ECTSI</name>
<dbReference type="EMBL" id="FN649731">
    <property type="protein sequence ID" value="CBJ32439.1"/>
    <property type="molecule type" value="Genomic_DNA"/>
</dbReference>
<dbReference type="SMART" id="SM01205">
    <property type="entry name" value="FKS1_dom1"/>
    <property type="match status" value="1"/>
</dbReference>
<feature type="transmembrane region" description="Helical" evidence="11">
    <location>
        <begin position="766"/>
        <end position="789"/>
    </location>
</feature>
<evidence type="ECO:0000256" key="7">
    <source>
        <dbReference type="ARBA" id="ARBA00022989"/>
    </source>
</evidence>
<feature type="transmembrane region" description="Helical" evidence="11">
    <location>
        <begin position="598"/>
        <end position="618"/>
    </location>
</feature>
<keyword evidence="7 11" id="KW-1133">Transmembrane helix</keyword>
<dbReference type="Proteomes" id="UP000002630">
    <property type="component" value="Linkage Group LG06"/>
</dbReference>
<organism evidence="13 14">
    <name type="scientific">Ectocarpus siliculosus</name>
    <name type="common">Brown alga</name>
    <name type="synonym">Conferva siliculosa</name>
    <dbReference type="NCBI Taxonomy" id="2880"/>
    <lineage>
        <taxon>Eukaryota</taxon>
        <taxon>Sar</taxon>
        <taxon>Stramenopiles</taxon>
        <taxon>Ochrophyta</taxon>
        <taxon>PX clade</taxon>
        <taxon>Phaeophyceae</taxon>
        <taxon>Ectocarpales</taxon>
        <taxon>Ectocarpaceae</taxon>
        <taxon>Ectocarpus</taxon>
    </lineage>
</organism>
<feature type="region of interest" description="Disordered" evidence="10">
    <location>
        <begin position="1325"/>
        <end position="1347"/>
    </location>
</feature>
<feature type="transmembrane region" description="Helical" evidence="11">
    <location>
        <begin position="69"/>
        <end position="89"/>
    </location>
</feature>
<keyword evidence="5 13" id="KW-0808">Transferase</keyword>
<protein>
    <recommendedName>
        <fullName evidence="3">1,3-beta-glucan synthase</fullName>
        <ecNumber evidence="3">2.4.1.34</ecNumber>
    </recommendedName>
</protein>
<dbReference type="EC" id="2.4.1.34" evidence="3"/>
<proteinExistence type="inferred from homology"/>
<dbReference type="InterPro" id="IPR026899">
    <property type="entry name" value="FKS1-like_dom1"/>
</dbReference>
<dbReference type="PANTHER" id="PTHR12741:SF48">
    <property type="entry name" value="1,3-BETA-GLUCAN SYNTHASE COMPONENT FKS1-RELATED"/>
    <property type="match status" value="1"/>
</dbReference>
<keyword evidence="14" id="KW-1185">Reference proteome</keyword>